<gene>
    <name evidence="16" type="ORF">HTY61_14420</name>
</gene>
<dbReference type="PROSITE" id="PS50109">
    <property type="entry name" value="HIS_KIN"/>
    <property type="match status" value="1"/>
</dbReference>
<organism evidence="16 17">
    <name type="scientific">Oricola thermophila</name>
    <dbReference type="NCBI Taxonomy" id="2742145"/>
    <lineage>
        <taxon>Bacteria</taxon>
        <taxon>Pseudomonadati</taxon>
        <taxon>Pseudomonadota</taxon>
        <taxon>Alphaproteobacteria</taxon>
        <taxon>Hyphomicrobiales</taxon>
        <taxon>Ahrensiaceae</taxon>
        <taxon>Oricola</taxon>
    </lineage>
</organism>
<dbReference type="InterPro" id="IPR036097">
    <property type="entry name" value="HisK_dim/P_sf"/>
</dbReference>
<evidence type="ECO:0000256" key="2">
    <source>
        <dbReference type="ARBA" id="ARBA00004370"/>
    </source>
</evidence>
<dbReference type="SMART" id="SM00388">
    <property type="entry name" value="HisKA"/>
    <property type="match status" value="1"/>
</dbReference>
<dbReference type="InterPro" id="IPR001789">
    <property type="entry name" value="Sig_transdc_resp-reg_receiver"/>
</dbReference>
<evidence type="ECO:0000256" key="3">
    <source>
        <dbReference type="ARBA" id="ARBA00012438"/>
    </source>
</evidence>
<evidence type="ECO:0000256" key="5">
    <source>
        <dbReference type="ARBA" id="ARBA00022679"/>
    </source>
</evidence>
<dbReference type="InterPro" id="IPR005467">
    <property type="entry name" value="His_kinase_dom"/>
</dbReference>
<evidence type="ECO:0000256" key="9">
    <source>
        <dbReference type="ARBA" id="ARBA00022840"/>
    </source>
</evidence>
<keyword evidence="10" id="KW-1133">Transmembrane helix</keyword>
<protein>
    <recommendedName>
        <fullName evidence="3">histidine kinase</fullName>
        <ecNumber evidence="3">2.7.13.3</ecNumber>
    </recommendedName>
</protein>
<dbReference type="KEGG" id="orm:HTY61_14420"/>
<dbReference type="SUPFAM" id="SSF55874">
    <property type="entry name" value="ATPase domain of HSP90 chaperone/DNA topoisomerase II/histidine kinase"/>
    <property type="match status" value="1"/>
</dbReference>
<keyword evidence="11" id="KW-0902">Two-component regulatory system</keyword>
<dbReference type="InterPro" id="IPR003594">
    <property type="entry name" value="HATPase_dom"/>
</dbReference>
<keyword evidence="9" id="KW-0067">ATP-binding</keyword>
<dbReference type="InterPro" id="IPR003661">
    <property type="entry name" value="HisK_dim/P_dom"/>
</dbReference>
<evidence type="ECO:0000256" key="6">
    <source>
        <dbReference type="ARBA" id="ARBA00022692"/>
    </source>
</evidence>
<dbReference type="RefSeq" id="WP_175277454.1">
    <property type="nucleotide sequence ID" value="NZ_CP054836.1"/>
</dbReference>
<comment type="subcellular location">
    <subcellularLocation>
        <location evidence="2">Membrane</location>
    </subcellularLocation>
</comment>
<evidence type="ECO:0000256" key="4">
    <source>
        <dbReference type="ARBA" id="ARBA00022553"/>
    </source>
</evidence>
<comment type="catalytic activity">
    <reaction evidence="1">
        <text>ATP + protein L-histidine = ADP + protein N-phospho-L-histidine.</text>
        <dbReference type="EC" id="2.7.13.3"/>
    </reaction>
</comment>
<evidence type="ECO:0000256" key="8">
    <source>
        <dbReference type="ARBA" id="ARBA00022777"/>
    </source>
</evidence>
<proteinExistence type="predicted"/>
<accession>A0A6N1VJH1</accession>
<evidence type="ECO:0000256" key="13">
    <source>
        <dbReference type="PROSITE-ProRule" id="PRU00169"/>
    </source>
</evidence>
<dbReference type="CDD" id="cd00082">
    <property type="entry name" value="HisKA"/>
    <property type="match status" value="1"/>
</dbReference>
<dbReference type="FunFam" id="1.10.287.130:FF:000004">
    <property type="entry name" value="Ethylene receptor 1"/>
    <property type="match status" value="1"/>
</dbReference>
<dbReference type="SUPFAM" id="SSF47384">
    <property type="entry name" value="Homodimeric domain of signal transducing histidine kinase"/>
    <property type="match status" value="1"/>
</dbReference>
<dbReference type="GO" id="GO:0000155">
    <property type="term" value="F:phosphorelay sensor kinase activity"/>
    <property type="evidence" value="ECO:0007669"/>
    <property type="project" value="InterPro"/>
</dbReference>
<feature type="domain" description="Histidine kinase" evidence="14">
    <location>
        <begin position="62"/>
        <end position="278"/>
    </location>
</feature>
<dbReference type="SMART" id="SM00448">
    <property type="entry name" value="REC"/>
    <property type="match status" value="1"/>
</dbReference>
<dbReference type="GO" id="GO:0016020">
    <property type="term" value="C:membrane"/>
    <property type="evidence" value="ECO:0007669"/>
    <property type="project" value="UniProtKB-SubCell"/>
</dbReference>
<sequence length="556" mass="60226">MELNETFQLLHRVGDAFARWMAPAAPAGFSGKGSENIDIHSVQRARDEAERANRAKSRFLAMTSHEIRTPLNGIIGMGKLLADTELTPEQQNYVDAITISSEALLTLVNDLMDFARFESGDLEFHPQHTAVAPLLSGVVELLCSRAYVKGIDLGYYMSPDVPESAVFDPARLRQVLMNIIGNAVKFTEKGGVSITVGHDDDMLEISVQDTGPGIALRDQQRIFEEFEQASIGFNRPHEGIGLGLAISRRIVEAAGGSIALESRFGEGARFTIRYPVTDQKQAEAIDGKLDGRWIAILSPNIIEAEMLARTLHDAGARTDIFHDREAAIAACSGDAPCPTLIVDNRIRGGAESFLDLDGFSADLIALIEAEDRGSTGASFKDAGQSFLTRPVRPSTLIRIVSGTVREISLAASSIVMRPDICLKSGLNVLVAEDNPVNALLILRMLEKLGHRVNHVENGRDAVDAVRMAHTQTGLPYDIVLMDLHMPVLDGVDAISAVRRFEDEAGLPPVPILALTADVLPETHVNVLNAGADGILTKPLEPDEFVAQITRLNQKAA</sequence>
<evidence type="ECO:0000256" key="11">
    <source>
        <dbReference type="ARBA" id="ARBA00023012"/>
    </source>
</evidence>
<keyword evidence="7" id="KW-0547">Nucleotide-binding</keyword>
<dbReference type="Gene3D" id="3.30.565.10">
    <property type="entry name" value="Histidine kinase-like ATPase, C-terminal domain"/>
    <property type="match status" value="1"/>
</dbReference>
<dbReference type="SMART" id="SM00387">
    <property type="entry name" value="HATPase_c"/>
    <property type="match status" value="1"/>
</dbReference>
<dbReference type="AlphaFoldDB" id="A0A6N1VJH1"/>
<dbReference type="Pfam" id="PF02518">
    <property type="entry name" value="HATPase_c"/>
    <property type="match status" value="1"/>
</dbReference>
<keyword evidence="6" id="KW-0812">Transmembrane</keyword>
<name>A0A6N1VJH1_9HYPH</name>
<keyword evidence="8" id="KW-0418">Kinase</keyword>
<dbReference type="SUPFAM" id="SSF52172">
    <property type="entry name" value="CheY-like"/>
    <property type="match status" value="1"/>
</dbReference>
<dbReference type="PANTHER" id="PTHR45339">
    <property type="entry name" value="HYBRID SIGNAL TRANSDUCTION HISTIDINE KINASE J"/>
    <property type="match status" value="1"/>
</dbReference>
<keyword evidence="17" id="KW-1185">Reference proteome</keyword>
<dbReference type="CDD" id="cd16922">
    <property type="entry name" value="HATPase_EvgS-ArcB-TorS-like"/>
    <property type="match status" value="1"/>
</dbReference>
<dbReference type="EMBL" id="CP054836">
    <property type="protein sequence ID" value="QKV19562.1"/>
    <property type="molecule type" value="Genomic_DNA"/>
</dbReference>
<keyword evidence="4 13" id="KW-0597">Phosphoprotein</keyword>
<dbReference type="Pfam" id="PF00072">
    <property type="entry name" value="Response_reg"/>
    <property type="match status" value="1"/>
</dbReference>
<feature type="domain" description="Response regulatory" evidence="15">
    <location>
        <begin position="427"/>
        <end position="552"/>
    </location>
</feature>
<evidence type="ECO:0000313" key="17">
    <source>
        <dbReference type="Proteomes" id="UP000509367"/>
    </source>
</evidence>
<evidence type="ECO:0000256" key="10">
    <source>
        <dbReference type="ARBA" id="ARBA00022989"/>
    </source>
</evidence>
<evidence type="ECO:0000259" key="15">
    <source>
        <dbReference type="PROSITE" id="PS50110"/>
    </source>
</evidence>
<dbReference type="Proteomes" id="UP000509367">
    <property type="component" value="Chromosome"/>
</dbReference>
<evidence type="ECO:0000256" key="1">
    <source>
        <dbReference type="ARBA" id="ARBA00000085"/>
    </source>
</evidence>
<dbReference type="CDD" id="cd17546">
    <property type="entry name" value="REC_hyHK_CKI1_RcsC-like"/>
    <property type="match status" value="1"/>
</dbReference>
<dbReference type="Gene3D" id="3.40.50.2300">
    <property type="match status" value="1"/>
</dbReference>
<feature type="modified residue" description="4-aspartylphosphate" evidence="13">
    <location>
        <position position="482"/>
    </location>
</feature>
<dbReference type="PANTHER" id="PTHR45339:SF5">
    <property type="entry name" value="HISTIDINE KINASE"/>
    <property type="match status" value="1"/>
</dbReference>
<dbReference type="InterPro" id="IPR036890">
    <property type="entry name" value="HATPase_C_sf"/>
</dbReference>
<dbReference type="EC" id="2.7.13.3" evidence="3"/>
<dbReference type="GO" id="GO:0005524">
    <property type="term" value="F:ATP binding"/>
    <property type="evidence" value="ECO:0007669"/>
    <property type="project" value="UniProtKB-KW"/>
</dbReference>
<dbReference type="InterPro" id="IPR011006">
    <property type="entry name" value="CheY-like_superfamily"/>
</dbReference>
<dbReference type="Pfam" id="PF00512">
    <property type="entry name" value="HisKA"/>
    <property type="match status" value="1"/>
</dbReference>
<dbReference type="PROSITE" id="PS50110">
    <property type="entry name" value="RESPONSE_REGULATORY"/>
    <property type="match status" value="1"/>
</dbReference>
<dbReference type="Gene3D" id="1.10.287.130">
    <property type="match status" value="1"/>
</dbReference>
<evidence type="ECO:0000259" key="14">
    <source>
        <dbReference type="PROSITE" id="PS50109"/>
    </source>
</evidence>
<evidence type="ECO:0000256" key="7">
    <source>
        <dbReference type="ARBA" id="ARBA00022741"/>
    </source>
</evidence>
<dbReference type="FunFam" id="3.30.565.10:FF:000010">
    <property type="entry name" value="Sensor histidine kinase RcsC"/>
    <property type="match status" value="1"/>
</dbReference>
<evidence type="ECO:0000256" key="12">
    <source>
        <dbReference type="ARBA" id="ARBA00023136"/>
    </source>
</evidence>
<keyword evidence="5" id="KW-0808">Transferase</keyword>
<reference evidence="16 17" key="1">
    <citation type="submission" date="2020-06" db="EMBL/GenBank/DDBJ databases">
        <title>Oricola thermophila sp. nov. isolated from a tidal sediments.</title>
        <authorList>
            <person name="Kwon K.K."/>
            <person name="Yang S.-H."/>
            <person name="Park M.-J."/>
        </authorList>
    </citation>
    <scope>NUCLEOTIDE SEQUENCE [LARGE SCALE GENOMIC DNA]</scope>
    <source>
        <strain evidence="16 17">MEBiC13590</strain>
    </source>
</reference>
<evidence type="ECO:0000313" key="16">
    <source>
        <dbReference type="EMBL" id="QKV19562.1"/>
    </source>
</evidence>
<dbReference type="PRINTS" id="PR00344">
    <property type="entry name" value="BCTRLSENSOR"/>
</dbReference>
<dbReference type="InterPro" id="IPR004358">
    <property type="entry name" value="Sig_transdc_His_kin-like_C"/>
</dbReference>
<keyword evidence="12" id="KW-0472">Membrane</keyword>